<organism evidence="2 3">
    <name type="scientific">Reyranella soli</name>
    <dbReference type="NCBI Taxonomy" id="1230389"/>
    <lineage>
        <taxon>Bacteria</taxon>
        <taxon>Pseudomonadati</taxon>
        <taxon>Pseudomonadota</taxon>
        <taxon>Alphaproteobacteria</taxon>
        <taxon>Hyphomicrobiales</taxon>
        <taxon>Reyranellaceae</taxon>
        <taxon>Reyranella</taxon>
    </lineage>
</organism>
<evidence type="ECO:0000259" key="1">
    <source>
        <dbReference type="Pfam" id="PF00117"/>
    </source>
</evidence>
<dbReference type="InterPro" id="IPR029062">
    <property type="entry name" value="Class_I_gatase-like"/>
</dbReference>
<proteinExistence type="predicted"/>
<dbReference type="InterPro" id="IPR044992">
    <property type="entry name" value="ChyE-like"/>
</dbReference>
<dbReference type="PANTHER" id="PTHR42695:SF5">
    <property type="entry name" value="GLUTAMINE AMIDOTRANSFERASE YLR126C-RELATED"/>
    <property type="match status" value="1"/>
</dbReference>
<accession>A0A512NMV5</accession>
<keyword evidence="3" id="KW-1185">Reference proteome</keyword>
<dbReference type="PROSITE" id="PS51273">
    <property type="entry name" value="GATASE_TYPE_1"/>
    <property type="match status" value="1"/>
</dbReference>
<protein>
    <submittedName>
        <fullName evidence="2">GMP synthase</fullName>
    </submittedName>
</protein>
<gene>
    <name evidence="2" type="primary">guaA_1</name>
    <name evidence="2" type="ORF">RSO01_74250</name>
</gene>
<sequence length="243" mass="26206">MVRIAVVENMHKTHLGTLGRALDEAGAEVELFRPWQDSVLPSGIHDHDGLIVLGGKQSAVDDADYPYLPALAGLMRRFGDADKAVLGICLGSQLLARAYGGENILGSAKEFAWTALDVTAEGAADPLFRDLGPRFESFHWHVDTVSLPDKAVRLVSGSAVANQCFRIGRAAYGMQFHFEASIDVVEAWLAEFPDVAERMAPGWLARYPEFAARHAEAADRAGHAIARAFLQTVQPVRAAAAAS</sequence>
<dbReference type="Gene3D" id="3.40.50.880">
    <property type="match status" value="1"/>
</dbReference>
<evidence type="ECO:0000313" key="3">
    <source>
        <dbReference type="Proteomes" id="UP000321058"/>
    </source>
</evidence>
<reference evidence="2 3" key="1">
    <citation type="submission" date="2019-07" db="EMBL/GenBank/DDBJ databases">
        <title>Whole genome shotgun sequence of Reyranella soli NBRC 108950.</title>
        <authorList>
            <person name="Hosoyama A."/>
            <person name="Uohara A."/>
            <person name="Ohji S."/>
            <person name="Ichikawa N."/>
        </authorList>
    </citation>
    <scope>NUCLEOTIDE SEQUENCE [LARGE SCALE GENOMIC DNA]</scope>
    <source>
        <strain evidence="2 3">NBRC 108950</strain>
    </source>
</reference>
<feature type="domain" description="Glutamine amidotransferase" evidence="1">
    <location>
        <begin position="16"/>
        <end position="182"/>
    </location>
</feature>
<dbReference type="SUPFAM" id="SSF52317">
    <property type="entry name" value="Class I glutamine amidotransferase-like"/>
    <property type="match status" value="1"/>
</dbReference>
<evidence type="ECO:0000313" key="2">
    <source>
        <dbReference type="EMBL" id="GEP60259.1"/>
    </source>
</evidence>
<dbReference type="PANTHER" id="PTHR42695">
    <property type="entry name" value="GLUTAMINE AMIDOTRANSFERASE YLR126C-RELATED"/>
    <property type="match status" value="1"/>
</dbReference>
<dbReference type="Pfam" id="PF00117">
    <property type="entry name" value="GATase"/>
    <property type="match status" value="1"/>
</dbReference>
<dbReference type="Proteomes" id="UP000321058">
    <property type="component" value="Unassembled WGS sequence"/>
</dbReference>
<dbReference type="EMBL" id="BKAJ01000156">
    <property type="protein sequence ID" value="GEP60259.1"/>
    <property type="molecule type" value="Genomic_DNA"/>
</dbReference>
<name>A0A512NMV5_9HYPH</name>
<dbReference type="CDD" id="cd01741">
    <property type="entry name" value="GATase1_1"/>
    <property type="match status" value="1"/>
</dbReference>
<comment type="caution">
    <text evidence="2">The sequence shown here is derived from an EMBL/GenBank/DDBJ whole genome shotgun (WGS) entry which is preliminary data.</text>
</comment>
<dbReference type="AlphaFoldDB" id="A0A512NMV5"/>
<dbReference type="InterPro" id="IPR017926">
    <property type="entry name" value="GATASE"/>
</dbReference>
<dbReference type="GO" id="GO:0005829">
    <property type="term" value="C:cytosol"/>
    <property type="evidence" value="ECO:0007669"/>
    <property type="project" value="TreeGrafter"/>
</dbReference>